<name>A0A4Z2HZ84_9TELE</name>
<keyword evidence="3" id="KW-1185">Reference proteome</keyword>
<protein>
    <submittedName>
        <fullName evidence="2">Uncharacterized protein</fullName>
    </submittedName>
</protein>
<feature type="compositionally biased region" description="Basic residues" evidence="1">
    <location>
        <begin position="1"/>
        <end position="13"/>
    </location>
</feature>
<gene>
    <name evidence="2" type="ORF">EYF80_018708</name>
</gene>
<dbReference type="Proteomes" id="UP000314294">
    <property type="component" value="Unassembled WGS sequence"/>
</dbReference>
<comment type="caution">
    <text evidence="2">The sequence shown here is derived from an EMBL/GenBank/DDBJ whole genome shotgun (WGS) entry which is preliminary data.</text>
</comment>
<evidence type="ECO:0000256" key="1">
    <source>
        <dbReference type="SAM" id="MobiDB-lite"/>
    </source>
</evidence>
<proteinExistence type="predicted"/>
<reference evidence="2 3" key="1">
    <citation type="submission" date="2019-03" db="EMBL/GenBank/DDBJ databases">
        <title>First draft genome of Liparis tanakae, snailfish: a comprehensive survey of snailfish specific genes.</title>
        <authorList>
            <person name="Kim W."/>
            <person name="Song I."/>
            <person name="Jeong J.-H."/>
            <person name="Kim D."/>
            <person name="Kim S."/>
            <person name="Ryu S."/>
            <person name="Song J.Y."/>
            <person name="Lee S.K."/>
        </authorList>
    </citation>
    <scope>NUCLEOTIDE SEQUENCE [LARGE SCALE GENOMIC DNA]</scope>
    <source>
        <tissue evidence="2">Muscle</tissue>
    </source>
</reference>
<evidence type="ECO:0000313" key="3">
    <source>
        <dbReference type="Proteomes" id="UP000314294"/>
    </source>
</evidence>
<organism evidence="2 3">
    <name type="scientific">Liparis tanakae</name>
    <name type="common">Tanaka's snailfish</name>
    <dbReference type="NCBI Taxonomy" id="230148"/>
    <lineage>
        <taxon>Eukaryota</taxon>
        <taxon>Metazoa</taxon>
        <taxon>Chordata</taxon>
        <taxon>Craniata</taxon>
        <taxon>Vertebrata</taxon>
        <taxon>Euteleostomi</taxon>
        <taxon>Actinopterygii</taxon>
        <taxon>Neopterygii</taxon>
        <taxon>Teleostei</taxon>
        <taxon>Neoteleostei</taxon>
        <taxon>Acanthomorphata</taxon>
        <taxon>Eupercaria</taxon>
        <taxon>Perciformes</taxon>
        <taxon>Cottioidei</taxon>
        <taxon>Cottales</taxon>
        <taxon>Liparidae</taxon>
        <taxon>Liparis</taxon>
    </lineage>
</organism>
<sequence>MYLRQAARRRSRLHSLGTGSRRLQRGGALDTKPRPHAPAIEADRLAVLPVGSRGRPALSFWPRPAPLGCYWRGDIELGVVKPVLQLLDR</sequence>
<dbReference type="EMBL" id="SRLO01000155">
    <property type="protein sequence ID" value="TNN71047.1"/>
    <property type="molecule type" value="Genomic_DNA"/>
</dbReference>
<evidence type="ECO:0000313" key="2">
    <source>
        <dbReference type="EMBL" id="TNN71047.1"/>
    </source>
</evidence>
<accession>A0A4Z2HZ84</accession>
<feature type="region of interest" description="Disordered" evidence="1">
    <location>
        <begin position="1"/>
        <end position="36"/>
    </location>
</feature>
<dbReference type="AlphaFoldDB" id="A0A4Z2HZ84"/>